<dbReference type="GeneID" id="70183831"/>
<dbReference type="Proteomes" id="UP000756346">
    <property type="component" value="Unassembled WGS sequence"/>
</dbReference>
<proteinExistence type="predicted"/>
<evidence type="ECO:0000313" key="2">
    <source>
        <dbReference type="Proteomes" id="UP000756346"/>
    </source>
</evidence>
<dbReference type="AlphaFoldDB" id="A0A9P9BT63"/>
<name>A0A9P9BT63_9PEZI</name>
<keyword evidence="2" id="KW-1185">Reference proteome</keyword>
<evidence type="ECO:0000313" key="1">
    <source>
        <dbReference type="EMBL" id="KAH7029516.1"/>
    </source>
</evidence>
<gene>
    <name evidence="1" type="ORF">B0I36DRAFT_325923</name>
</gene>
<dbReference type="EMBL" id="JAGTJQ010000006">
    <property type="protein sequence ID" value="KAH7029516.1"/>
    <property type="molecule type" value="Genomic_DNA"/>
</dbReference>
<organism evidence="1 2">
    <name type="scientific">Microdochium trichocladiopsis</name>
    <dbReference type="NCBI Taxonomy" id="1682393"/>
    <lineage>
        <taxon>Eukaryota</taxon>
        <taxon>Fungi</taxon>
        <taxon>Dikarya</taxon>
        <taxon>Ascomycota</taxon>
        <taxon>Pezizomycotina</taxon>
        <taxon>Sordariomycetes</taxon>
        <taxon>Xylariomycetidae</taxon>
        <taxon>Xylariales</taxon>
        <taxon>Microdochiaceae</taxon>
        <taxon>Microdochium</taxon>
    </lineage>
</organism>
<sequence>MRLPRFTSVILYSSPVTSGSGKTHYPPASQVDIAPSRTCAERTARCQSRSARHTPPLSTCAVCSNPRSLAPHLPGPAAASRTQSLRTCATCSTARPRWRASPIAPPRTCCPACSSYTRG</sequence>
<protein>
    <submittedName>
        <fullName evidence="1">Uncharacterized protein</fullName>
    </submittedName>
</protein>
<dbReference type="RefSeq" id="XP_046011804.1">
    <property type="nucleotide sequence ID" value="XM_046154285.1"/>
</dbReference>
<comment type="caution">
    <text evidence="1">The sequence shown here is derived from an EMBL/GenBank/DDBJ whole genome shotgun (WGS) entry which is preliminary data.</text>
</comment>
<reference evidence="1" key="1">
    <citation type="journal article" date="2021" name="Nat. Commun.">
        <title>Genetic determinants of endophytism in the Arabidopsis root mycobiome.</title>
        <authorList>
            <person name="Mesny F."/>
            <person name="Miyauchi S."/>
            <person name="Thiergart T."/>
            <person name="Pickel B."/>
            <person name="Atanasova L."/>
            <person name="Karlsson M."/>
            <person name="Huettel B."/>
            <person name="Barry K.W."/>
            <person name="Haridas S."/>
            <person name="Chen C."/>
            <person name="Bauer D."/>
            <person name="Andreopoulos W."/>
            <person name="Pangilinan J."/>
            <person name="LaButti K."/>
            <person name="Riley R."/>
            <person name="Lipzen A."/>
            <person name="Clum A."/>
            <person name="Drula E."/>
            <person name="Henrissat B."/>
            <person name="Kohler A."/>
            <person name="Grigoriev I.V."/>
            <person name="Martin F.M."/>
            <person name="Hacquard S."/>
        </authorList>
    </citation>
    <scope>NUCLEOTIDE SEQUENCE</scope>
    <source>
        <strain evidence="1">MPI-CAGE-CH-0230</strain>
    </source>
</reference>
<accession>A0A9P9BT63</accession>